<dbReference type="PANTHER" id="PTHR34700:SF4">
    <property type="entry name" value="PHAGE-LIKE ELEMENT PBSX PROTEIN XKDP"/>
    <property type="match status" value="1"/>
</dbReference>
<dbReference type="PANTHER" id="PTHR34700">
    <property type="entry name" value="POTASSIUM BINDING PROTEIN KBP"/>
    <property type="match status" value="1"/>
</dbReference>
<feature type="region of interest" description="Disordered" evidence="3">
    <location>
        <begin position="133"/>
        <end position="162"/>
    </location>
</feature>
<dbReference type="InterPro" id="IPR036779">
    <property type="entry name" value="LysM_dom_sf"/>
</dbReference>
<evidence type="ECO:0000313" key="6">
    <source>
        <dbReference type="Proteomes" id="UP000249340"/>
    </source>
</evidence>
<evidence type="ECO:0000313" key="5">
    <source>
        <dbReference type="EMBL" id="AXI80129.1"/>
    </source>
</evidence>
<dbReference type="InterPro" id="IPR010618">
    <property type="entry name" value="RPF"/>
</dbReference>
<dbReference type="SMART" id="SM00257">
    <property type="entry name" value="LysM"/>
    <property type="match status" value="1"/>
</dbReference>
<dbReference type="PROSITE" id="PS51782">
    <property type="entry name" value="LYSM"/>
    <property type="match status" value="1"/>
</dbReference>
<dbReference type="InterPro" id="IPR023346">
    <property type="entry name" value="Lysozyme-like_dom_sf"/>
</dbReference>
<organism evidence="5 6">
    <name type="scientific">Peterkaempfera bronchialis</name>
    <dbReference type="NCBI Taxonomy" id="2126346"/>
    <lineage>
        <taxon>Bacteria</taxon>
        <taxon>Bacillati</taxon>
        <taxon>Actinomycetota</taxon>
        <taxon>Actinomycetes</taxon>
        <taxon>Kitasatosporales</taxon>
        <taxon>Streptomycetaceae</taxon>
        <taxon>Peterkaempfera</taxon>
    </lineage>
</organism>
<evidence type="ECO:0000256" key="3">
    <source>
        <dbReference type="SAM" id="MobiDB-lite"/>
    </source>
</evidence>
<dbReference type="RefSeq" id="WP_111492882.1">
    <property type="nucleotide sequence ID" value="NZ_CP031264.1"/>
</dbReference>
<sequence length="206" mass="21456">MTVRHETDATPTAEHARVGRSRRVRAAVVAGAVAAFPAVGLVTATSASAASLSTWDAVARCESGGNWGINTGNGFYGGLQFTRSTWAAYGGTQYAATANRATKAQQIAVAEQVLAGQGAGAWPVCGARAGLAQGDASRPSTGHTAGRSESRPPVHASGRHYTVHSGDTLSRIAARYGIRWQRLYQQNKHVIGSNPNLIHPGQKLAV</sequence>
<dbReference type="AlphaFoldDB" id="A0A345T2C4"/>
<dbReference type="CDD" id="cd00118">
    <property type="entry name" value="LysM"/>
    <property type="match status" value="1"/>
</dbReference>
<comment type="similarity">
    <text evidence="1">Belongs to the transglycosylase family. Rpf subfamily.</text>
</comment>
<evidence type="ECO:0000256" key="1">
    <source>
        <dbReference type="ARBA" id="ARBA00010830"/>
    </source>
</evidence>
<dbReference type="Proteomes" id="UP000249340">
    <property type="component" value="Chromosome"/>
</dbReference>
<dbReference type="KEGG" id="stri:C7M71_024750"/>
<dbReference type="CDD" id="cd13925">
    <property type="entry name" value="RPF"/>
    <property type="match status" value="1"/>
</dbReference>
<dbReference type="EMBL" id="CP031264">
    <property type="protein sequence ID" value="AXI80129.1"/>
    <property type="molecule type" value="Genomic_DNA"/>
</dbReference>
<proteinExistence type="inferred from homology"/>
<keyword evidence="6" id="KW-1185">Reference proteome</keyword>
<dbReference type="Gene3D" id="3.10.350.10">
    <property type="entry name" value="LysM domain"/>
    <property type="match status" value="1"/>
</dbReference>
<dbReference type="SUPFAM" id="SSF53955">
    <property type="entry name" value="Lysozyme-like"/>
    <property type="match status" value="1"/>
</dbReference>
<dbReference type="Gene3D" id="1.10.530.10">
    <property type="match status" value="1"/>
</dbReference>
<name>A0A345T2C4_9ACTN</name>
<dbReference type="OrthoDB" id="5244067at2"/>
<protein>
    <submittedName>
        <fullName evidence="5">LysM peptidoglycan-binding domain-containing protein</fullName>
    </submittedName>
</protein>
<gene>
    <name evidence="5" type="ORF">C7M71_024750</name>
</gene>
<reference evidence="6" key="1">
    <citation type="submission" date="2018-07" db="EMBL/GenBank/DDBJ databases">
        <title>Streptacidiphilus bronchialis DSM 106435 chromosome.</title>
        <authorList>
            <person name="Batra D."/>
            <person name="Gulvik C.A."/>
        </authorList>
    </citation>
    <scope>NUCLEOTIDE SEQUENCE [LARGE SCALE GENOMIC DNA]</scope>
    <source>
        <strain evidence="6">DSM 106435</strain>
    </source>
</reference>
<dbReference type="SUPFAM" id="SSF54106">
    <property type="entry name" value="LysM domain"/>
    <property type="match status" value="1"/>
</dbReference>
<feature type="domain" description="LysM" evidence="4">
    <location>
        <begin position="159"/>
        <end position="206"/>
    </location>
</feature>
<dbReference type="Pfam" id="PF01476">
    <property type="entry name" value="LysM"/>
    <property type="match status" value="1"/>
</dbReference>
<evidence type="ECO:0000259" key="4">
    <source>
        <dbReference type="PROSITE" id="PS51782"/>
    </source>
</evidence>
<dbReference type="InterPro" id="IPR018392">
    <property type="entry name" value="LysM"/>
</dbReference>
<dbReference type="GO" id="GO:0016787">
    <property type="term" value="F:hydrolase activity"/>
    <property type="evidence" value="ECO:0007669"/>
    <property type="project" value="UniProtKB-KW"/>
</dbReference>
<keyword evidence="2" id="KW-0378">Hydrolase</keyword>
<evidence type="ECO:0000256" key="2">
    <source>
        <dbReference type="ARBA" id="ARBA00022801"/>
    </source>
</evidence>
<dbReference type="InterPro" id="IPR052196">
    <property type="entry name" value="Bact_Kbp"/>
</dbReference>
<accession>A0A345T2C4</accession>
<dbReference type="Pfam" id="PF06737">
    <property type="entry name" value="Transglycosylas"/>
    <property type="match status" value="1"/>
</dbReference>